<comment type="subcellular location">
    <subcellularLocation>
        <location evidence="1">Nucleus</location>
        <location evidence="1">Nucleolus</location>
    </subcellularLocation>
    <subcellularLocation>
        <location evidence="2">Nucleus</location>
        <location evidence="2">Nucleoplasm</location>
    </subcellularLocation>
</comment>
<evidence type="ECO:0000313" key="10">
    <source>
        <dbReference type="EMBL" id="CAF0829744.1"/>
    </source>
</evidence>
<protein>
    <recommendedName>
        <fullName evidence="4">Midasin</fullName>
    </recommendedName>
</protein>
<dbReference type="SMART" id="SM00382">
    <property type="entry name" value="AAA"/>
    <property type="match status" value="4"/>
</dbReference>
<evidence type="ECO:0000256" key="3">
    <source>
        <dbReference type="ARBA" id="ARBA00007188"/>
    </source>
</evidence>
<dbReference type="Pfam" id="PF17867">
    <property type="entry name" value="AAA_lid_7"/>
    <property type="match status" value="1"/>
</dbReference>
<dbReference type="Proteomes" id="UP000682733">
    <property type="component" value="Unassembled WGS sequence"/>
</dbReference>
<keyword evidence="7" id="KW-0143">Chaperone</keyword>
<keyword evidence="6" id="KW-0067">ATP-binding</keyword>
<dbReference type="GO" id="GO:0030687">
    <property type="term" value="C:preribosome, large subunit precursor"/>
    <property type="evidence" value="ECO:0007669"/>
    <property type="project" value="TreeGrafter"/>
</dbReference>
<organism evidence="11 12">
    <name type="scientific">Didymodactylos carnosus</name>
    <dbReference type="NCBI Taxonomy" id="1234261"/>
    <lineage>
        <taxon>Eukaryota</taxon>
        <taxon>Metazoa</taxon>
        <taxon>Spiralia</taxon>
        <taxon>Gnathifera</taxon>
        <taxon>Rotifera</taxon>
        <taxon>Eurotatoria</taxon>
        <taxon>Bdelloidea</taxon>
        <taxon>Philodinida</taxon>
        <taxon>Philodinidae</taxon>
        <taxon>Didymodactylos</taxon>
    </lineage>
</organism>
<dbReference type="InterPro" id="IPR011704">
    <property type="entry name" value="ATPase_dyneun-rel_AAA"/>
</dbReference>
<dbReference type="PANTHER" id="PTHR48103:SF2">
    <property type="entry name" value="MIDASIN"/>
    <property type="match status" value="1"/>
</dbReference>
<dbReference type="GO" id="GO:0005524">
    <property type="term" value="F:ATP binding"/>
    <property type="evidence" value="ECO:0007669"/>
    <property type="project" value="UniProtKB-KW"/>
</dbReference>
<evidence type="ECO:0000313" key="11">
    <source>
        <dbReference type="EMBL" id="CAF3614238.1"/>
    </source>
</evidence>
<dbReference type="PANTHER" id="PTHR48103">
    <property type="entry name" value="MIDASIN-RELATED"/>
    <property type="match status" value="1"/>
</dbReference>
<dbReference type="GO" id="GO:0000055">
    <property type="term" value="P:ribosomal large subunit export from nucleus"/>
    <property type="evidence" value="ECO:0007669"/>
    <property type="project" value="TreeGrafter"/>
</dbReference>
<evidence type="ECO:0000256" key="6">
    <source>
        <dbReference type="ARBA" id="ARBA00022840"/>
    </source>
</evidence>
<evidence type="ECO:0000256" key="5">
    <source>
        <dbReference type="ARBA" id="ARBA00022741"/>
    </source>
</evidence>
<dbReference type="SUPFAM" id="SSF52540">
    <property type="entry name" value="P-loop containing nucleoside triphosphate hydrolases"/>
    <property type="match status" value="6"/>
</dbReference>
<dbReference type="Pfam" id="PF07728">
    <property type="entry name" value="AAA_5"/>
    <property type="match status" value="6"/>
</dbReference>
<feature type="domain" description="AAA+ ATPase" evidence="9">
    <location>
        <begin position="1203"/>
        <end position="1429"/>
    </location>
</feature>
<dbReference type="InterPro" id="IPR040848">
    <property type="entry name" value="AAA_lid_7"/>
</dbReference>
<sequence>MILPRTTALAPDNLCSTINVIVRKDDVNKPLTLTHLIRLFKYQSCSGKEINSLINLLLECVKFSEPNTINMKQYLCVKDYFVPLWKLYFDPLTIESANCTDKKVEKDAIGRKSFSCSKTISITWSDHRQDLCRDGNVNPRERSDPLVHMALEACATKEQLLELLSLIQLSMVDIAYAYTAWLKLYKELKNLSLFDGEINNLMFNHLNDIDASQPKLLIDFIYDIFDIWTDLSEDIIESVSGHITEIVKKVLANTTRSNENQALLEQLFDKICMNTPSHNPTGHINYYLLLKDIVPSYYKSNIISSLKKMQLHTVLWYADWINSQSLSMSIHRLALTTILEYISMFTEHNLIQHIIERCVQHRDEDEQTQEYWLQLIKQSICPTSTLNTYLHHLTNEKVQELLLCMKINDNIISNHMQAILILSESILKDTQVQKYLILSDFYLIIQHWLSLIETTNTNAIQRLIQMLLEIGYPKYAEYNQNIANFLNNAFISKLFTIDFGSNSPFAQILLFLSWNSSDTSTTTEAMFDSRPLVVELFNKLDENLSTHDNIECSPSSVSTLRSCILHLTSISKQITKSPEQYQTLVKLLTPFTPDIMGIIGRSGDLKVIGIHLLSEILDLTQSEREVLALNTQRTSADMSNQIILQQTNNKSQQQQQQTFFSTEIENKVELIQVKNHDFIKADQFLTNLKNVDVNEADKIVRTYLPSIINSSNQSSATTDTNPNRLVPTPTADENIKKVLEALHDPIPILLEGSTGVGKSASIIEAAYQAQRQLVRFNMSSRVTIDDLLGKVTLVYDANIHKTVFKFINGPFTVAFAQGYWMLFDELNLAQDTVLQAIESVLDTKNLTIRNTSSSSEPIIIHRMDKNFRLFATQNPNSGFFKGKREKLSSSFLSRFRPLIFNELPKQEWVEIVKNKLLPYFPYQAEGLSQLMVSRFNECVKGELNRTDPKFEEIGPYAEITIRELLKWIRLVIWQKEHNQWPNENIQQLPVLSFSAWCVYGARYRKVGRQLIKKILTDPRKCDWPEPALDNVKIKIDQNKNQIYFDDISCTIKIDEQSINIEKEWNRTFKLAGLDDIDYEPNVWKRVLAVHIAIHKQLLTTEFIQQHGIYRIQRSWLWEWLIAAAKLKILTDRTKLGELGCTMYQCRFRHKKAQQMVENYFNDIFQTPSFSSEPKQQLCKAELPYVLSDRVLSTLKQVCFNMYIKQPILVTGDEACGKSDLLLTLSWFYSKHVHQLNITPETEPSALIGQIIPNEVTDPDDPKYGEKLIWQNGCVAEAYTSGDWVLLDNLGTAESSVLERLNPVLEQEPMLILTEKGEVNEEIMHDEYQLLATMTPPDPQQSANLSGGSNELSPALYNRFGVIHMENLSLEKNYEQEILQLSKAVLSDNNDVNHQLLLKIWQEILLVCMKNKEYFPKLTLRNIVRLLDSTYLLQQKTKLDFRSSLWTAYHVTIANQIKDKTIENELSTKIQQLLSKDQNITLNQPDFTEISIEQNNEYVLTKSRKEYANGILGATACGIPLLLEGPAAVGKTALISYLRKNLKKDHRDNSKLERVNNTDTTTIQDYPGAFLPVNDGFIFQPGALYRAMTNGWWFLADEFNLADPSVMNMLFPLLEDKNSITIPSSGKIITAKPGFHFFATQNDASYANRHQLPVSLRNRFLEVQFQDFPVDELPYIIYQRTEPDKQKPKCLTQKTTIDLAKFYHCVIKEPYRITFRELIKWLHRHALFSTNKDLWPIVGSSLLCSKFAPDSDTRKKLVKDFKTIWPQHGALSPKDDYPIEIKEIHRTLQDSNFDQNKNIVSFKDGDLMMDVKRINLNLSFLWNSEMNLTPPDSFKRSLIRIAFAVQAKEPILLVGPTSCKTLLVETWARISNRQDELIKVHLTPDTEAGELIGEIHPYSFMDLVKRLPLMAEYIRLRLVTLCRNNDNGDLSEDNAMALKAIHELVKDELPKAIEEFELLYTKNEKRRQQNEEFNNNLAAVQSNVFPDIPELNNYEMKQDSSTINTDSNISKSKMKNYYTEDIDTGFDDTYLSSNYTHNANDMPSYAIEELDDGYYPEQSTTMASEQQFSVLDDGFGDEMMTQQNTAVDTVIKDNTMTELDDGYDVINYFNSTNDSTTLPGPIITSDDEINDGFTYGPTSMFVDDIPSFTTSQPIQEENLIDNTEFPESLHDYMAQLLDTIKRLFRLKNFSTFLSDTTYQDYFNKFESIWNKLKDPQFDRTKPIFLFQDGPVTVAAKQGSVLFLEDLDVPSQAVIERLNSMLEPTPTFALTEDITTSNSTNDGNRGQLNIQLSSNFQVFASVHQDHEYQLLKLSPATRSRFTEIQIPKYELEALNWIVKSELKRKSSSISHQTLDSLVNIMFSIRETLIKDKEWKIGNDIHLLFRWIDFICNQHHSISLEKRVILGAKFYYFDQLPVSRQSDIYTQWYENLKPPISITNPQQYSEIFEKPKERHVSPFPFDVESDYVSLKYTGVRYQMSKDDKCTLEQLKKNFYCVPTPTLLNQIARIFAATSSKTPLLLEGPPGVGKTQVVTQVCQLLNKQCERINLSANTSLDQLIGCIIPRCNENGRRIFEWQDGKILSALRLKKWILLDELNLAAPEVLEGLIPLLYRDTHTYTVPSTGETIETTNILIFATMNPTTIGGGRSKLPRSISNLFTTVQLEDYNNDELSAILGSLFDDDLEEENITEDHLKTLFNLHTTLKQKINEGQLGRTGGPYEMNLRDLSKFRDIFRGCIKDQIFHYRFFNTDETKEKMQTSDARMLSIRKFAEVVYACQFHGHEDYQRTRQLIQEKFQINEALTAREQDLSIDTSVANVVRIGSIYIKTGTEEPDSSFTNLVHTKLTIQQLELLAAACQSKRSILLEGDICSRKSSLVMELAHVTRNRLIVIPLNENYETSDLIGSWLPSMYSTSHNNTLQTKIDNLFKDIIKMLFLTCMPLWSETSNQIIFTKFKEILRHRTGTIVNDEQYDNITYEIQALQQTKTMLENIMKIPQMSIRSKKLTSHFLSQTDFYLKKLQMSQLTKAKHEMGFVFVESEFVEAIREGWWVLLDNVNSAPSEVLERLNSLTEDNPILNLYENSNGQILTQQNGGIHQNFRLFTTANLNRIYTNKLSSAFLNRVIRLWLPSMDSDLHITNIKTSDLYELVCANLSTIPAGNQLAQLILMTHVKVKENLLNGKIQYPSDFDITYRIIEQCVKTLLYRVEDRTNPVSAVDACYWSIIRSYSSSLKDHKHYQIFINDLQSTMIELNLISLPLYSTPQKVLTNQPLWMQDSEKIRTEFIQIEQFLTQIGFTILKLISNDRQKLKLTKDFIYLFLDDILSRMCPTKNSELTGMKQKIMQDIDGNDTYECVQTILNDIEQQKLITSIIQDTSAATVNSILLLSEKIKSSEIVYDRLRYLLDIFFQNTCFSDTIVRKLFLQRLLTIIEIFTKFYSSKLFCQYEPSIILLCKNIIYQLRSILTFKTKLLSYNIFDDEAFLNTKQNFRLHLLNQTSVLWAVDHAEKNPIRTTRKDFRKLFTHLVTTQTDIQPIKHYYILLEWLGLQWTFETYLTTSIKDALTKNICLSLDFIHEYETKFSCWELSNRLCNIVQMIIENLPSETTYLDIERNYTTIKNDLLLKREEYDKCHQEIIELKEQIRKIEEKNKLDQVLNETMTSSESSSTTSKNKLKRMGSLWDPDAGALNQHDRLSDLEIIYETLKNEKYRLEEKFANI</sequence>
<dbReference type="FunFam" id="3.40.50.300:FF:000142">
    <property type="entry name" value="Midasin"/>
    <property type="match status" value="3"/>
</dbReference>
<feature type="domain" description="AAA+ ATPase" evidence="9">
    <location>
        <begin position="1846"/>
        <end position="2329"/>
    </location>
</feature>
<evidence type="ECO:0000256" key="8">
    <source>
        <dbReference type="ARBA" id="ARBA00023242"/>
    </source>
</evidence>
<dbReference type="Gene3D" id="3.40.50.300">
    <property type="entry name" value="P-loop containing nucleotide triphosphate hydrolases"/>
    <property type="match status" value="6"/>
</dbReference>
<dbReference type="InterPro" id="IPR027417">
    <property type="entry name" value="P-loop_NTPase"/>
</dbReference>
<comment type="caution">
    <text evidence="11">The sequence shown here is derived from an EMBL/GenBank/DDBJ whole genome shotgun (WGS) entry which is preliminary data.</text>
</comment>
<evidence type="ECO:0000256" key="1">
    <source>
        <dbReference type="ARBA" id="ARBA00004604"/>
    </source>
</evidence>
<dbReference type="GO" id="GO:0000027">
    <property type="term" value="P:ribosomal large subunit assembly"/>
    <property type="evidence" value="ECO:0007669"/>
    <property type="project" value="TreeGrafter"/>
</dbReference>
<accession>A0A8S2H8N2</accession>
<name>A0A8S2H8N2_9BILA</name>
<evidence type="ECO:0000256" key="2">
    <source>
        <dbReference type="ARBA" id="ARBA00004642"/>
    </source>
</evidence>
<keyword evidence="5" id="KW-0547">Nucleotide-binding</keyword>
<evidence type="ECO:0000259" key="9">
    <source>
        <dbReference type="SMART" id="SM00382"/>
    </source>
</evidence>
<feature type="non-terminal residue" evidence="11">
    <location>
        <position position="1"/>
    </location>
</feature>
<evidence type="ECO:0000313" key="12">
    <source>
        <dbReference type="Proteomes" id="UP000682733"/>
    </source>
</evidence>
<dbReference type="EMBL" id="CAJOBA010001785">
    <property type="protein sequence ID" value="CAF3614238.1"/>
    <property type="molecule type" value="Genomic_DNA"/>
</dbReference>
<proteinExistence type="inferred from homology"/>
<evidence type="ECO:0000256" key="4">
    <source>
        <dbReference type="ARBA" id="ARBA00017143"/>
    </source>
</evidence>
<dbReference type="GO" id="GO:0016887">
    <property type="term" value="F:ATP hydrolysis activity"/>
    <property type="evidence" value="ECO:0007669"/>
    <property type="project" value="InterPro"/>
</dbReference>
<evidence type="ECO:0000256" key="7">
    <source>
        <dbReference type="ARBA" id="ARBA00023186"/>
    </source>
</evidence>
<dbReference type="InterPro" id="IPR003593">
    <property type="entry name" value="AAA+_ATPase"/>
</dbReference>
<keyword evidence="8" id="KW-0539">Nucleus</keyword>
<dbReference type="Proteomes" id="UP000677228">
    <property type="component" value="Unassembled WGS sequence"/>
</dbReference>
<dbReference type="GO" id="GO:0005654">
    <property type="term" value="C:nucleoplasm"/>
    <property type="evidence" value="ECO:0007669"/>
    <property type="project" value="UniProtKB-SubCell"/>
</dbReference>
<dbReference type="GO" id="GO:0005730">
    <property type="term" value="C:nucleolus"/>
    <property type="evidence" value="ECO:0007669"/>
    <property type="project" value="UniProtKB-SubCell"/>
</dbReference>
<gene>
    <name evidence="10" type="ORF">OVA965_LOCUS6082</name>
    <name evidence="11" type="ORF">TMI583_LOCUS6078</name>
</gene>
<dbReference type="EMBL" id="CAJNOK010001785">
    <property type="protein sequence ID" value="CAF0829744.1"/>
    <property type="molecule type" value="Genomic_DNA"/>
</dbReference>
<reference evidence="11" key="1">
    <citation type="submission" date="2021-02" db="EMBL/GenBank/DDBJ databases">
        <authorList>
            <person name="Nowell W R."/>
        </authorList>
    </citation>
    <scope>NUCLEOTIDE SEQUENCE</scope>
</reference>
<feature type="domain" description="AAA+ ATPase" evidence="9">
    <location>
        <begin position="744"/>
        <end position="905"/>
    </location>
</feature>
<feature type="domain" description="AAA+ ATPase" evidence="9">
    <location>
        <begin position="2512"/>
        <end position="2686"/>
    </location>
</feature>
<comment type="similarity">
    <text evidence="3">Belongs to the midasin family.</text>
</comment>